<dbReference type="AlphaFoldDB" id="A0A9P6UEH8"/>
<sequence length="61" mass="7278">NLLEINKKNFKCKDDNEREERTRKSKRLWARKYRLRRKVEEAASVLCKLGQDKSQSPPSTT</sequence>
<evidence type="ECO:0000313" key="1">
    <source>
        <dbReference type="EMBL" id="KAG0284161.1"/>
    </source>
</evidence>
<comment type="caution">
    <text evidence="1">The sequence shown here is derived from an EMBL/GenBank/DDBJ whole genome shotgun (WGS) entry which is preliminary data.</text>
</comment>
<accession>A0A9P6UEH8</accession>
<feature type="non-terminal residue" evidence="1">
    <location>
        <position position="1"/>
    </location>
</feature>
<dbReference type="EMBL" id="JAAAIN010003756">
    <property type="protein sequence ID" value="KAG0284161.1"/>
    <property type="molecule type" value="Genomic_DNA"/>
</dbReference>
<protein>
    <submittedName>
        <fullName evidence="1">Uncharacterized protein</fullName>
    </submittedName>
</protein>
<reference evidence="1" key="1">
    <citation type="journal article" date="2020" name="Fungal Divers.">
        <title>Resolving the Mortierellaceae phylogeny through synthesis of multi-gene phylogenetics and phylogenomics.</title>
        <authorList>
            <person name="Vandepol N."/>
            <person name="Liber J."/>
            <person name="Desiro A."/>
            <person name="Na H."/>
            <person name="Kennedy M."/>
            <person name="Barry K."/>
            <person name="Grigoriev I.V."/>
            <person name="Miller A.N."/>
            <person name="O'Donnell K."/>
            <person name="Stajich J.E."/>
            <person name="Bonito G."/>
        </authorList>
    </citation>
    <scope>NUCLEOTIDE SEQUENCE</scope>
    <source>
        <strain evidence="1">NVP60</strain>
    </source>
</reference>
<proteinExistence type="predicted"/>
<dbReference type="Proteomes" id="UP000823405">
    <property type="component" value="Unassembled WGS sequence"/>
</dbReference>
<evidence type="ECO:0000313" key="2">
    <source>
        <dbReference type="Proteomes" id="UP000823405"/>
    </source>
</evidence>
<keyword evidence="2" id="KW-1185">Reference proteome</keyword>
<organism evidence="1 2">
    <name type="scientific">Linnemannia gamsii</name>
    <dbReference type="NCBI Taxonomy" id="64522"/>
    <lineage>
        <taxon>Eukaryota</taxon>
        <taxon>Fungi</taxon>
        <taxon>Fungi incertae sedis</taxon>
        <taxon>Mucoromycota</taxon>
        <taxon>Mortierellomycotina</taxon>
        <taxon>Mortierellomycetes</taxon>
        <taxon>Mortierellales</taxon>
        <taxon>Mortierellaceae</taxon>
        <taxon>Linnemannia</taxon>
    </lineage>
</organism>
<dbReference type="OrthoDB" id="2444399at2759"/>
<name>A0A9P6UEH8_9FUNG</name>
<gene>
    <name evidence="1" type="ORF">BGZ97_008283</name>
</gene>